<evidence type="ECO:0000256" key="1">
    <source>
        <dbReference type="SAM" id="MobiDB-lite"/>
    </source>
</evidence>
<name>A0A9W4XUM1_9PLEO</name>
<comment type="caution">
    <text evidence="3">The sequence shown here is derived from an EMBL/GenBank/DDBJ whole genome shotgun (WGS) entry which is preliminary data.</text>
</comment>
<reference evidence="3" key="1">
    <citation type="submission" date="2023-01" db="EMBL/GenBank/DDBJ databases">
        <authorList>
            <person name="Van Ghelder C."/>
            <person name="Rancurel C."/>
        </authorList>
    </citation>
    <scope>NUCLEOTIDE SEQUENCE</scope>
    <source>
        <strain evidence="3">CNCM I-4278</strain>
    </source>
</reference>
<feature type="compositionally biased region" description="Basic and acidic residues" evidence="1">
    <location>
        <begin position="52"/>
        <end position="61"/>
    </location>
</feature>
<evidence type="ECO:0000313" key="4">
    <source>
        <dbReference type="Proteomes" id="UP001152607"/>
    </source>
</evidence>
<protein>
    <recommendedName>
        <fullName evidence="2">Heterokaryon incompatibility domain-containing protein</fullName>
    </recommendedName>
</protein>
<dbReference type="EMBL" id="CAOQHR010000011">
    <property type="protein sequence ID" value="CAI6341255.1"/>
    <property type="molecule type" value="Genomic_DNA"/>
</dbReference>
<feature type="compositionally biased region" description="Basic residues" evidence="1">
    <location>
        <begin position="69"/>
        <end position="79"/>
    </location>
</feature>
<evidence type="ECO:0000259" key="2">
    <source>
        <dbReference type="Pfam" id="PF06985"/>
    </source>
</evidence>
<dbReference type="PANTHER" id="PTHR33112">
    <property type="entry name" value="DOMAIN PROTEIN, PUTATIVE-RELATED"/>
    <property type="match status" value="1"/>
</dbReference>
<evidence type="ECO:0000313" key="3">
    <source>
        <dbReference type="EMBL" id="CAI6341255.1"/>
    </source>
</evidence>
<feature type="region of interest" description="Disordered" evidence="1">
    <location>
        <begin position="739"/>
        <end position="781"/>
    </location>
</feature>
<feature type="compositionally biased region" description="Low complexity" evidence="1">
    <location>
        <begin position="80"/>
        <end position="94"/>
    </location>
</feature>
<dbReference type="InterPro" id="IPR010730">
    <property type="entry name" value="HET"/>
</dbReference>
<accession>A0A9W4XUM1</accession>
<dbReference type="Proteomes" id="UP001152607">
    <property type="component" value="Unassembled WGS sequence"/>
</dbReference>
<dbReference type="PANTHER" id="PTHR33112:SF1">
    <property type="entry name" value="HETEROKARYON INCOMPATIBILITY DOMAIN-CONTAINING PROTEIN"/>
    <property type="match status" value="1"/>
</dbReference>
<organism evidence="3 4">
    <name type="scientific">Periconia digitata</name>
    <dbReference type="NCBI Taxonomy" id="1303443"/>
    <lineage>
        <taxon>Eukaryota</taxon>
        <taxon>Fungi</taxon>
        <taxon>Dikarya</taxon>
        <taxon>Ascomycota</taxon>
        <taxon>Pezizomycotina</taxon>
        <taxon>Dothideomycetes</taxon>
        <taxon>Pleosporomycetidae</taxon>
        <taxon>Pleosporales</taxon>
        <taxon>Massarineae</taxon>
        <taxon>Periconiaceae</taxon>
        <taxon>Periconia</taxon>
    </lineage>
</organism>
<sequence>MRLRTSGATLTRHQSNSFTFVPYLPMKRTRRRTFISSVSVRKKHETSSSSEEDQHSPDFRVTRSIYQRISRRFRRRRRPSQSSGPDSISPSFDDTASVSDAISGDEAASLRNHVSRSMFDAREEEEIVPRQLLPYLPYVEKTVDTNSRPPFWSTKVFDPVKTVKNWLQTCDRQHRGHAGCSFESQTLDGPWSGPLLLIDVVNNCLVPTPTDATSYRYVALSYTWGNSHALSTCTTTHNFSSFREPGGLIAAEETLPSTVRDTVEFVRKIGERYLWVDRFCIVQDMIVGKQSQLDAMGKIYARSYLTIIAAQSEDTFGPLYNPNPIDRALTHSSPLPLLSGAQTLVGEAHSLMWSTWYSRAWTFQEYLFSKRKIVFHNDTVNWECGISAWHETQEVSTTTIPALRSEHNHIRSASKNHLNDNSTGFDFPPWPDMNRYARLVALFNDRNLTFPEDVMDAFAGVLSHLSHVFPGGFITGLPVMCFDAALLWQPFSPVRRRQSLRRPIPESTLPSWSWAGWAGNLNSQAWRSAANYQFEGDRTYSVDQCSWKTTSTVEWSYSLTLESPKKPIKPSIQYLDRPANPETLIMNKAWSWVQEPKGDYVFYHSNFPMQPFRYPVPIRDQHKAHIPPINARYLHGTTVRASLRLGSLYWNDTSKCMVLELRTTEDKWAGMLRLNVSKYHADRIYDSEEEREFPSVYDREHNMSSSSGGKNESGFYSKVSDYENKGYSITNKYGSDVSEEEIEYNSGDRRERDVVSSSGGKDESGSYNGGSEYGSERYSITGPCGSDVERYNRSETVQLVEISAGSVRDQDIEEQSFDEWQQEGCPRRDGIYEFVNVLWVDWKEGVAYRKVLGRVEKGVWDSLEKETIELTLG</sequence>
<feature type="compositionally biased region" description="Basic and acidic residues" evidence="1">
    <location>
        <begin position="746"/>
        <end position="764"/>
    </location>
</feature>
<proteinExistence type="predicted"/>
<dbReference type="AlphaFoldDB" id="A0A9W4XUM1"/>
<dbReference type="OrthoDB" id="5428863at2759"/>
<feature type="domain" description="Heterokaryon incompatibility" evidence="2">
    <location>
        <begin position="217"/>
        <end position="365"/>
    </location>
</feature>
<dbReference type="Pfam" id="PF06985">
    <property type="entry name" value="HET"/>
    <property type="match status" value="1"/>
</dbReference>
<gene>
    <name evidence="3" type="ORF">PDIGIT_LOCUS14449</name>
</gene>
<keyword evidence="4" id="KW-1185">Reference proteome</keyword>
<feature type="region of interest" description="Disordered" evidence="1">
    <location>
        <begin position="690"/>
        <end position="714"/>
    </location>
</feature>
<feature type="region of interest" description="Disordered" evidence="1">
    <location>
        <begin position="35"/>
        <end position="98"/>
    </location>
</feature>